<evidence type="ECO:0000259" key="2">
    <source>
        <dbReference type="PROSITE" id="PS51670"/>
    </source>
</evidence>
<evidence type="ECO:0000313" key="4">
    <source>
        <dbReference type="Proteomes" id="UP000053660"/>
    </source>
</evidence>
<feature type="disulfide bond" evidence="1">
    <location>
        <begin position="101"/>
        <end position="114"/>
    </location>
</feature>
<keyword evidence="4" id="KW-1185">Reference proteome</keyword>
<dbReference type="Proteomes" id="UP000053660">
    <property type="component" value="Unassembled WGS sequence"/>
</dbReference>
<keyword evidence="1" id="KW-1015">Disulfide bond</keyword>
<proteinExistence type="predicted"/>
<reference evidence="3 4" key="1">
    <citation type="submission" date="2014-03" db="EMBL/GenBank/DDBJ databases">
        <title>Draft genome of the hookworm Oesophagostomum dentatum.</title>
        <authorList>
            <person name="Mitreva M."/>
        </authorList>
    </citation>
    <scope>NUCLEOTIDE SEQUENCE [LARGE SCALE GENOMIC DNA]</scope>
    <source>
        <strain evidence="3 4">OD-Hann</strain>
    </source>
</reference>
<dbReference type="PROSITE" id="PS51670">
    <property type="entry name" value="SHKT"/>
    <property type="match status" value="1"/>
</dbReference>
<accession>A0A0B1TFK4</accession>
<feature type="domain" description="ShKT" evidence="2">
    <location>
        <begin position="84"/>
        <end position="117"/>
    </location>
</feature>
<dbReference type="AlphaFoldDB" id="A0A0B1TFK4"/>
<feature type="disulfide bond" evidence="1">
    <location>
        <begin position="92"/>
        <end position="110"/>
    </location>
</feature>
<comment type="caution">
    <text evidence="1">Lacks conserved residue(s) required for the propagation of feature annotation.</text>
</comment>
<dbReference type="EMBL" id="KN550154">
    <property type="protein sequence ID" value="KHJ94906.1"/>
    <property type="molecule type" value="Genomic_DNA"/>
</dbReference>
<gene>
    <name evidence="3" type="ORF">OESDEN_05159</name>
</gene>
<organism evidence="3 4">
    <name type="scientific">Oesophagostomum dentatum</name>
    <name type="common">Nodular worm</name>
    <dbReference type="NCBI Taxonomy" id="61180"/>
    <lineage>
        <taxon>Eukaryota</taxon>
        <taxon>Metazoa</taxon>
        <taxon>Ecdysozoa</taxon>
        <taxon>Nematoda</taxon>
        <taxon>Chromadorea</taxon>
        <taxon>Rhabditida</taxon>
        <taxon>Rhabditina</taxon>
        <taxon>Rhabditomorpha</taxon>
        <taxon>Strongyloidea</taxon>
        <taxon>Strongylidae</taxon>
        <taxon>Oesophagostomum</taxon>
    </lineage>
</organism>
<protein>
    <submittedName>
        <fullName evidence="3">ShTK domain protein</fullName>
    </submittedName>
</protein>
<evidence type="ECO:0000256" key="1">
    <source>
        <dbReference type="PROSITE-ProRule" id="PRU01005"/>
    </source>
</evidence>
<dbReference type="InterPro" id="IPR003582">
    <property type="entry name" value="ShKT_dom"/>
</dbReference>
<name>A0A0B1TFK4_OESDE</name>
<evidence type="ECO:0000313" key="3">
    <source>
        <dbReference type="EMBL" id="KHJ94906.1"/>
    </source>
</evidence>
<dbReference type="SMART" id="SM00254">
    <property type="entry name" value="ShKT"/>
    <property type="match status" value="2"/>
</dbReference>
<sequence>MIEGTRIVNNLIFFFCATHVLTDPLLVLAVLCYGYETLVTLLTVTADKKLNELLQRWFTDDYEKIVIQDGASKVDLGLTAMDNCFNIDNDYCALGKKSGNCNDKHYQRICPLECGLCKTCADRTPKNPFCRENGQLCKKEGAEDIKWAWRDCRMSCYKCSLENVPKCVDLRDDCVYHQSLCKQPEKFDYVWKNCRKTCYGCNFTKLVDILQEIDYL</sequence>